<organism evidence="2 3">
    <name type="scientific">Stenotrophomonas bentonitica</name>
    <dbReference type="NCBI Taxonomy" id="1450134"/>
    <lineage>
        <taxon>Bacteria</taxon>
        <taxon>Pseudomonadati</taxon>
        <taxon>Pseudomonadota</taxon>
        <taxon>Gammaproteobacteria</taxon>
        <taxon>Lysobacterales</taxon>
        <taxon>Lysobacteraceae</taxon>
        <taxon>Stenotrophomonas</taxon>
    </lineage>
</organism>
<feature type="signal peptide" evidence="1">
    <location>
        <begin position="1"/>
        <end position="22"/>
    </location>
</feature>
<dbReference type="RefSeq" id="WP_157267042.1">
    <property type="nucleotide sequence ID" value="NZ_JBBYHY010000001.1"/>
</dbReference>
<name>A0ABU9JHZ7_9GAMM</name>
<evidence type="ECO:0000313" key="3">
    <source>
        <dbReference type="Proteomes" id="UP001455088"/>
    </source>
</evidence>
<comment type="caution">
    <text evidence="2">The sequence shown here is derived from an EMBL/GenBank/DDBJ whole genome shotgun (WGS) entry which is preliminary data.</text>
</comment>
<evidence type="ECO:0000256" key="1">
    <source>
        <dbReference type="SAM" id="SignalP"/>
    </source>
</evidence>
<sequence>MKFLHPMLLTGSTLLGSAVASAAASEAALAPVALPADARAMTAVTALVSCQPTAYTETALAAELLQRAGTRAEDLPGAAQRFRLPAAVTVLGTPTDLIAVGGDGIHAILADTPIGNLTGTGALKPHHYPQRQGRWLTPVAVRNDGDGWIRQRVIEVDVDPQRPGDLRVACTEVIDSRRQQQERAGDVAPMTYPAGTDVMPLVGNILECKADRRASVTLATSLLMNGPPSPPFATWGDESDAERFQWALPRPLPLRDVTVRSLRLVDSIAFGVVEDVPAAELARRWGLSSAENDFGEPVYLKDMPVRVAPDGWEEQRRLWILDEEDGATLVGCGYEERVSEFGWWPGDRMDGTLVAPRR</sequence>
<dbReference type="Proteomes" id="UP001455088">
    <property type="component" value="Unassembled WGS sequence"/>
</dbReference>
<gene>
    <name evidence="2" type="ORF">AAE039_02675</name>
</gene>
<accession>A0ABU9JHZ7</accession>
<feature type="chain" id="PRO_5047024889" evidence="1">
    <location>
        <begin position="23"/>
        <end position="358"/>
    </location>
</feature>
<keyword evidence="3" id="KW-1185">Reference proteome</keyword>
<proteinExistence type="predicted"/>
<reference evidence="2 3" key="1">
    <citation type="submission" date="2024-04" db="EMBL/GenBank/DDBJ databases">
        <title>Bacterial endophytes with biocontrol capabilities against important plant pathogens.</title>
        <authorList>
            <person name="Alayande K.A."/>
        </authorList>
    </citation>
    <scope>NUCLEOTIDE SEQUENCE [LARGE SCALE GENOMIC DNA]</scope>
    <source>
        <strain evidence="2 3">KV22</strain>
    </source>
</reference>
<keyword evidence="1" id="KW-0732">Signal</keyword>
<dbReference type="EMBL" id="JBBYHY010000001">
    <property type="protein sequence ID" value="MEL3952468.1"/>
    <property type="molecule type" value="Genomic_DNA"/>
</dbReference>
<protein>
    <submittedName>
        <fullName evidence="2">Uncharacterized protein</fullName>
    </submittedName>
</protein>
<evidence type="ECO:0000313" key="2">
    <source>
        <dbReference type="EMBL" id="MEL3952468.1"/>
    </source>
</evidence>